<organism evidence="3">
    <name type="scientific">Eubacterium limosum</name>
    <dbReference type="NCBI Taxonomy" id="1736"/>
    <lineage>
        <taxon>Bacteria</taxon>
        <taxon>Bacillati</taxon>
        <taxon>Bacillota</taxon>
        <taxon>Clostridia</taxon>
        <taxon>Eubacteriales</taxon>
        <taxon>Eubacteriaceae</taxon>
        <taxon>Eubacterium</taxon>
    </lineage>
</organism>
<reference evidence="3" key="1">
    <citation type="submission" date="2019-11" db="EMBL/GenBank/DDBJ databases">
        <authorList>
            <person name="Feng L."/>
        </authorList>
    </citation>
    <scope>NUCLEOTIDE SEQUENCE</scope>
    <source>
        <strain evidence="3">ElimosumLFYP34</strain>
    </source>
</reference>
<dbReference type="Gene3D" id="3.20.20.150">
    <property type="entry name" value="Divalent-metal-dependent TIM barrel enzymes"/>
    <property type="match status" value="1"/>
</dbReference>
<dbReference type="GO" id="GO:0016853">
    <property type="term" value="F:isomerase activity"/>
    <property type="evidence" value="ECO:0007669"/>
    <property type="project" value="UniProtKB-KW"/>
</dbReference>
<dbReference type="PANTHER" id="PTHR43489">
    <property type="entry name" value="ISOMERASE"/>
    <property type="match status" value="1"/>
</dbReference>
<dbReference type="InterPro" id="IPR013022">
    <property type="entry name" value="Xyl_isomerase-like_TIM-brl"/>
</dbReference>
<name>A0A6N3HE19_EUBLI</name>
<feature type="domain" description="Xylose isomerase-like TIM barrel" evidence="2">
    <location>
        <begin position="24"/>
        <end position="243"/>
    </location>
</feature>
<gene>
    <name evidence="3" type="ORF">ELLFYP34_01191</name>
</gene>
<dbReference type="PANTHER" id="PTHR43489:SF7">
    <property type="entry name" value="3-DEHYDRO-D-GULOSIDE 4-EPIMERASE-RELATED"/>
    <property type="match status" value="1"/>
</dbReference>
<dbReference type="AlphaFoldDB" id="A0A6N3HE19"/>
<sequence length="286" mass="32405">MFLGVHLSTYTANWDEPVVPLIYQADKTGFDMVEIPVMSPDTFDVKETKKALKQTGLFCTCGTGMNPDEDVSSRNQQTRDAGIRRLKKCLDICNALEADALGGVLYAPWGHCIPRETMQEQYKYAIESLRQVAEYAKEKGVCLSLEILNRYESSFINTMEEGLTLIDQIGHPNAKLHFDTFHAYIEERNMSEAIRQGGDAIYHVHLCDNNRAAPGSGAIDFLEVLDELNSIGYQRNLVIENFVIPNSQAGNEVCVWHRCFETPEENVKYGYRYISDLMEERGLRNA</sequence>
<dbReference type="InterPro" id="IPR050417">
    <property type="entry name" value="Sugar_Epim/Isomerase"/>
</dbReference>
<dbReference type="Pfam" id="PF01261">
    <property type="entry name" value="AP_endonuc_2"/>
    <property type="match status" value="1"/>
</dbReference>
<dbReference type="EC" id="5.3.1.-" evidence="3"/>
<evidence type="ECO:0000256" key="1">
    <source>
        <dbReference type="ARBA" id="ARBA00023235"/>
    </source>
</evidence>
<keyword evidence="1 3" id="KW-0413">Isomerase</keyword>
<dbReference type="InterPro" id="IPR036237">
    <property type="entry name" value="Xyl_isomerase-like_sf"/>
</dbReference>
<evidence type="ECO:0000313" key="3">
    <source>
        <dbReference type="EMBL" id="VYU75055.1"/>
    </source>
</evidence>
<proteinExistence type="predicted"/>
<dbReference type="SUPFAM" id="SSF51658">
    <property type="entry name" value="Xylose isomerase-like"/>
    <property type="match status" value="1"/>
</dbReference>
<accession>A0A6N3HE19</accession>
<evidence type="ECO:0000259" key="2">
    <source>
        <dbReference type="Pfam" id="PF01261"/>
    </source>
</evidence>
<dbReference type="EMBL" id="CACRTR010000023">
    <property type="protein sequence ID" value="VYU75055.1"/>
    <property type="molecule type" value="Genomic_DNA"/>
</dbReference>
<protein>
    <submittedName>
        <fullName evidence="3">D-tagatose 3-epimerase</fullName>
        <ecNumber evidence="3">5.3.1.-</ecNumber>
    </submittedName>
</protein>